<dbReference type="InterPro" id="IPR003018">
    <property type="entry name" value="GAF"/>
</dbReference>
<dbReference type="InterPro" id="IPR016132">
    <property type="entry name" value="Phyto_chromo_attachment"/>
</dbReference>
<dbReference type="InterPro" id="IPR043150">
    <property type="entry name" value="Phytochrome_PHY_sf"/>
</dbReference>
<reference evidence="6 7" key="1">
    <citation type="submission" date="2019-09" db="EMBL/GenBank/DDBJ databases">
        <title>The Halomonas whole genome shotgun (WGS).</title>
        <authorList>
            <person name="Xie Z."/>
        </authorList>
    </citation>
    <scope>NUCLEOTIDE SEQUENCE [LARGE SCALE GENOMIC DNA]</scope>
    <source>
        <strain evidence="6 7">NBT06E8</strain>
    </source>
</reference>
<dbReference type="Pfam" id="PF01590">
    <property type="entry name" value="GAF"/>
    <property type="match status" value="1"/>
</dbReference>
<keyword evidence="3" id="KW-0157">Chromophore</keyword>
<sequence length="496" mass="55014">MTQSRGFIHHCEQEALHLSGAIQPHGVLLITDVDGTVSHVSANAETLLRDVEPQVALGKPLPAFLDGIVKTLPNLGPGERHAGQCETPRQEFDVVVTQHHGRGLIYELYPVDAHAAPMVAVSPPTAVPESADELASQCQALMDSLLAVSGFDRVLYYRFMPEGDGEVIAEARREGVTGSYRGLRFPASDIPYIARQLYLKNPWRTIPDATAAPVPIYATQADATPDLSYVDLRSASPVHLEYMANMGIEGAVSLPIIQGGELDALISCHAAMPKQLTLSQLESIRTLSEGFNLRLRDFKARRRQQVIDGLQRYFDHAKSVLMRHGELESAWDELSEWLMDTFSVDGVILQMGEEYYQQGVGLTPHVMAMVATQAAKESSNVWVSECLQRDCPGMPLSEVAGVALISDLPFDSHHTVNLYLCRVEHIYNVTWGGNPDKPVDYREGGSMVSPRRSFEAWVEQRLGHSRPWTKSTRLHLLKLRALLQQAKTIPWRQNEA</sequence>
<name>A0ABQ6XDZ0_9GAMM</name>
<gene>
    <name evidence="6" type="ORF">F1978_02985</name>
</gene>
<dbReference type="SUPFAM" id="SSF55785">
    <property type="entry name" value="PYP-like sensor domain (PAS domain)"/>
    <property type="match status" value="1"/>
</dbReference>
<keyword evidence="7" id="KW-1185">Reference proteome</keyword>
<protein>
    <submittedName>
        <fullName evidence="6">GAF domain-containing protein</fullName>
    </submittedName>
</protein>
<keyword evidence="2" id="KW-0716">Sensory transduction</keyword>
<dbReference type="InterPro" id="IPR029016">
    <property type="entry name" value="GAF-like_dom_sf"/>
</dbReference>
<evidence type="ECO:0000259" key="5">
    <source>
        <dbReference type="PROSITE" id="PS50046"/>
    </source>
</evidence>
<dbReference type="SUPFAM" id="SSF55781">
    <property type="entry name" value="GAF domain-like"/>
    <property type="match status" value="2"/>
</dbReference>
<dbReference type="RefSeq" id="WP_153842440.1">
    <property type="nucleotide sequence ID" value="NZ_CP048602.1"/>
</dbReference>
<dbReference type="Gene3D" id="3.30.450.20">
    <property type="entry name" value="PAS domain"/>
    <property type="match status" value="1"/>
</dbReference>
<evidence type="ECO:0000256" key="4">
    <source>
        <dbReference type="ARBA" id="ARBA00023170"/>
    </source>
</evidence>
<evidence type="ECO:0000256" key="3">
    <source>
        <dbReference type="ARBA" id="ARBA00022991"/>
    </source>
</evidence>
<proteinExistence type="predicted"/>
<evidence type="ECO:0000256" key="1">
    <source>
        <dbReference type="ARBA" id="ARBA00022543"/>
    </source>
</evidence>
<evidence type="ECO:0000256" key="2">
    <source>
        <dbReference type="ARBA" id="ARBA00022606"/>
    </source>
</evidence>
<dbReference type="Proteomes" id="UP000466130">
    <property type="component" value="Unassembled WGS sequence"/>
</dbReference>
<dbReference type="PROSITE" id="PS50046">
    <property type="entry name" value="PHYTOCHROME_2"/>
    <property type="match status" value="1"/>
</dbReference>
<dbReference type="Pfam" id="PF08446">
    <property type="entry name" value="PAS_2"/>
    <property type="match status" value="1"/>
</dbReference>
<feature type="domain" description="Phytochrome chromophore attachment site" evidence="5">
    <location>
        <begin position="133"/>
        <end position="289"/>
    </location>
</feature>
<dbReference type="InterPro" id="IPR035965">
    <property type="entry name" value="PAS-like_dom_sf"/>
</dbReference>
<evidence type="ECO:0000313" key="6">
    <source>
        <dbReference type="EMBL" id="KAE8440217.1"/>
    </source>
</evidence>
<comment type="caution">
    <text evidence="6">The sequence shown here is derived from an EMBL/GenBank/DDBJ whole genome shotgun (WGS) entry which is preliminary data.</text>
</comment>
<dbReference type="EMBL" id="VWRT01000001">
    <property type="protein sequence ID" value="KAE8440217.1"/>
    <property type="molecule type" value="Genomic_DNA"/>
</dbReference>
<accession>A0ABQ6XDZ0</accession>
<organism evidence="6 7">
    <name type="scientific">Vreelandella piezotolerans</name>
    <dbReference type="NCBI Taxonomy" id="2609667"/>
    <lineage>
        <taxon>Bacteria</taxon>
        <taxon>Pseudomonadati</taxon>
        <taxon>Pseudomonadota</taxon>
        <taxon>Gammaproteobacteria</taxon>
        <taxon>Oceanospirillales</taxon>
        <taxon>Halomonadaceae</taxon>
        <taxon>Vreelandella</taxon>
    </lineage>
</organism>
<dbReference type="Gene3D" id="3.30.450.270">
    <property type="match status" value="1"/>
</dbReference>
<dbReference type="InterPro" id="IPR013654">
    <property type="entry name" value="PAS_2"/>
</dbReference>
<dbReference type="Pfam" id="PF00360">
    <property type="entry name" value="PHY"/>
    <property type="match status" value="1"/>
</dbReference>
<evidence type="ECO:0000313" key="7">
    <source>
        <dbReference type="Proteomes" id="UP000466130"/>
    </source>
</evidence>
<keyword evidence="1" id="KW-0600">Photoreceptor protein</keyword>
<dbReference type="PRINTS" id="PR01033">
    <property type="entry name" value="PHYTOCHROME"/>
</dbReference>
<dbReference type="InterPro" id="IPR001294">
    <property type="entry name" value="Phytochrome"/>
</dbReference>
<dbReference type="Gene3D" id="3.30.450.40">
    <property type="match status" value="1"/>
</dbReference>
<keyword evidence="4" id="KW-0675">Receptor</keyword>
<dbReference type="InterPro" id="IPR013515">
    <property type="entry name" value="Phytochrome_cen-reg"/>
</dbReference>